<dbReference type="Pfam" id="PF19264">
    <property type="entry name" value="DUF5907"/>
    <property type="match status" value="1"/>
</dbReference>
<sequence length="680" mass="69887">MATPEEVRDLLIARLQSMGLVADQATTTAPGMVQLAGDLGGTATSPTVPGLSGKASTSHTHTAAQISDATTLGRTILGRTLGSSVRSDIGAEEADNPYTALVWHDALAFNRISTPVFEQSTDGTTWTSASTSNGNKMFSQKENQSVQLVDGTTTPYWRVTWSSGVAWSNIDRILFGFSYIGGTVVRNITVESSTDGSAWTSRYSATGNTTNANPFDADITAFGGDGYLRITIQQTSGVALRMNSIKGLTRRMGDQGLGRETSFPYVWDEDRKLGLGTNNLPTTGLVRVGDDTTTNTGGLQFGTDTYLHRDSTNTLRSPGVIIGTQVRASSATPAVASDLTRKDYVDAADAARVPVGTGNTRAYVRDSGGAETTVAYSSSATAQSMVFRTTGGVTSVGEPTASTHAATKNYVDTTAELVANKGAANGYAPLDASSKVPSANLPSYVDDVLEYANTGAFPGTGATGLIYVATGTGKCYRWTGSVYVEISPSDVNSVAGRTGIVTLTSSDMTDSTTVGRAVVAATDAAAARTAIGAGTSSLALGTTGSTACAGNDSRLSDTRTPATGTQFYDPTINGFAATTVRATGAGDFPMGIKLQRACTFTSVTFRANTADASGNLVVELRKNGTTVSGTSTTIAAANQVAGGTSTGSWAFAAGDILTVYITAVGTTPGTGLVADLKGTA</sequence>
<accession>A0A2S8JB46</accession>
<dbReference type="InterPro" id="IPR045571">
    <property type="entry name" value="DUF5907"/>
</dbReference>
<dbReference type="EMBL" id="PUIO01000015">
    <property type="protein sequence ID" value="PQP24179.1"/>
    <property type="molecule type" value="Genomic_DNA"/>
</dbReference>
<gene>
    <name evidence="1" type="ORF">C5613_14965</name>
</gene>
<proteinExistence type="predicted"/>
<protein>
    <submittedName>
        <fullName evidence="1">Uncharacterized protein</fullName>
    </submittedName>
</protein>
<organism evidence="1 2">
    <name type="scientific">Rhodococcus opacus</name>
    <name type="common">Nocardia opaca</name>
    <dbReference type="NCBI Taxonomy" id="37919"/>
    <lineage>
        <taxon>Bacteria</taxon>
        <taxon>Bacillati</taxon>
        <taxon>Actinomycetota</taxon>
        <taxon>Actinomycetes</taxon>
        <taxon>Mycobacteriales</taxon>
        <taxon>Nocardiaceae</taxon>
        <taxon>Rhodococcus</taxon>
    </lineage>
</organism>
<reference evidence="2" key="1">
    <citation type="submission" date="2018-02" db="EMBL/GenBank/DDBJ databases">
        <title>Draft genome sequencing of Rhodococcus opacus KU647198.</title>
        <authorList>
            <person name="Zheng B.-X."/>
        </authorList>
    </citation>
    <scope>NUCLEOTIDE SEQUENCE [LARGE SCALE GENOMIC DNA]</scope>
    <source>
        <strain evidence="2">04-OD7</strain>
    </source>
</reference>
<evidence type="ECO:0000313" key="1">
    <source>
        <dbReference type="EMBL" id="PQP24179.1"/>
    </source>
</evidence>
<comment type="caution">
    <text evidence="1">The sequence shown here is derived from an EMBL/GenBank/DDBJ whole genome shotgun (WGS) entry which is preliminary data.</text>
</comment>
<dbReference type="RefSeq" id="WP_105415343.1">
    <property type="nucleotide sequence ID" value="NZ_PUIO01000015.1"/>
</dbReference>
<evidence type="ECO:0000313" key="2">
    <source>
        <dbReference type="Proteomes" id="UP000239290"/>
    </source>
</evidence>
<dbReference type="Proteomes" id="UP000239290">
    <property type="component" value="Unassembled WGS sequence"/>
</dbReference>
<dbReference type="AlphaFoldDB" id="A0A2S8JB46"/>
<name>A0A2S8JB46_RHOOP</name>